<proteinExistence type="predicted"/>
<evidence type="ECO:0000313" key="3">
    <source>
        <dbReference type="Proteomes" id="UP001403385"/>
    </source>
</evidence>
<dbReference type="EMBL" id="JBDKWZ010000011">
    <property type="protein sequence ID" value="MEN7549905.1"/>
    <property type="molecule type" value="Genomic_DNA"/>
</dbReference>
<comment type="caution">
    <text evidence="2">The sequence shown here is derived from an EMBL/GenBank/DDBJ whole genome shotgun (WGS) entry which is preliminary data.</text>
</comment>
<dbReference type="AlphaFoldDB" id="A0AAW9SDN0"/>
<keyword evidence="3" id="KW-1185">Reference proteome</keyword>
<dbReference type="RefSeq" id="WP_346822684.1">
    <property type="nucleotide sequence ID" value="NZ_JBDKWZ010000011.1"/>
</dbReference>
<name>A0AAW9SDN0_9BACT</name>
<accession>A0AAW9SDN0</accession>
<gene>
    <name evidence="2" type="ORF">AAG747_18415</name>
</gene>
<sequence length="276" mass="31904">MKRLLLLLACLTISSAIYAQYYVIHVRGKIQLKKASVSIKVGDRLQSTDELTFSQPNAFAVVMSKEQGRMVLKAQPDEDNFEGEFIALVKNAIIPMKKNLQMSSRAVNITKVSDFNKYFGNDRFAILGDEFRIDVDPDAYEVSQERMFVYRYEHEGRAINKPLKIQNATLVFNKKKLYKSKGKTIDPNEIEKVDLYYFDQKASVSNKLATFKPVFVEENILIKELKSLSNFLTEHNVMQGQELKDELFSFISDIYGKTDPYFFNLWVEKNEVITQN</sequence>
<feature type="chain" id="PRO_5043847025" evidence="1">
    <location>
        <begin position="20"/>
        <end position="276"/>
    </location>
</feature>
<feature type="signal peptide" evidence="1">
    <location>
        <begin position="1"/>
        <end position="19"/>
    </location>
</feature>
<reference evidence="2 3" key="1">
    <citation type="submission" date="2024-04" db="EMBL/GenBank/DDBJ databases">
        <title>Novel genus in family Flammeovirgaceae.</title>
        <authorList>
            <person name="Nguyen T.H."/>
            <person name="Vuong T.Q."/>
            <person name="Le H."/>
            <person name="Kim S.-G."/>
        </authorList>
    </citation>
    <scope>NUCLEOTIDE SEQUENCE [LARGE SCALE GENOMIC DNA]</scope>
    <source>
        <strain evidence="2 3">JCM 23209</strain>
    </source>
</reference>
<keyword evidence="1" id="KW-0732">Signal</keyword>
<dbReference type="Proteomes" id="UP001403385">
    <property type="component" value="Unassembled WGS sequence"/>
</dbReference>
<evidence type="ECO:0000313" key="2">
    <source>
        <dbReference type="EMBL" id="MEN7549905.1"/>
    </source>
</evidence>
<protein>
    <submittedName>
        <fullName evidence="2">Uncharacterized protein</fullName>
    </submittedName>
</protein>
<organism evidence="2 3">
    <name type="scientific">Rapidithrix thailandica</name>
    <dbReference type="NCBI Taxonomy" id="413964"/>
    <lineage>
        <taxon>Bacteria</taxon>
        <taxon>Pseudomonadati</taxon>
        <taxon>Bacteroidota</taxon>
        <taxon>Cytophagia</taxon>
        <taxon>Cytophagales</taxon>
        <taxon>Flammeovirgaceae</taxon>
        <taxon>Rapidithrix</taxon>
    </lineage>
</organism>
<evidence type="ECO:0000256" key="1">
    <source>
        <dbReference type="SAM" id="SignalP"/>
    </source>
</evidence>